<dbReference type="eggNOG" id="ENOG50336DV">
    <property type="taxonomic scope" value="Bacteria"/>
</dbReference>
<comment type="pathway">
    <text evidence="1">Biopolymer metabolism; poly-(R)-3-hydroxybutanoate biosynthesis.</text>
</comment>
<evidence type="ECO:0000256" key="3">
    <source>
        <dbReference type="ARBA" id="ARBA00022752"/>
    </source>
</evidence>
<keyword evidence="6" id="KW-1185">Reference proteome</keyword>
<dbReference type="GO" id="GO:0042619">
    <property type="term" value="P:poly-hydroxybutyrate biosynthetic process"/>
    <property type="evidence" value="ECO:0007669"/>
    <property type="project" value="UniProtKB-KW"/>
</dbReference>
<dbReference type="Pfam" id="PF09712">
    <property type="entry name" value="PHA_synth_III_E"/>
    <property type="match status" value="1"/>
</dbReference>
<evidence type="ECO:0000313" key="5">
    <source>
        <dbReference type="EMBL" id="AIQ90591.1"/>
    </source>
</evidence>
<proteinExistence type="predicted"/>
<protein>
    <recommendedName>
        <fullName evidence="2">Poly(3-hydroxyalkanoate) polymerase subunit PhaE</fullName>
    </recommendedName>
</protein>
<evidence type="ECO:0000256" key="1">
    <source>
        <dbReference type="ARBA" id="ARBA00004683"/>
    </source>
</evidence>
<feature type="region of interest" description="Disordered" evidence="4">
    <location>
        <begin position="256"/>
        <end position="276"/>
    </location>
</feature>
<keyword evidence="3" id="KW-0583">PHB biosynthesis</keyword>
<dbReference type="HOGENOM" id="CLU_1007657_0_0_5"/>
<gene>
    <name evidence="5" type="primary">phaE</name>
    <name evidence="5" type="ORF">MOC_2836</name>
</gene>
<organism evidence="5 6">
    <name type="scientific">Methylobacterium oryzae CBMB20</name>
    <dbReference type="NCBI Taxonomy" id="693986"/>
    <lineage>
        <taxon>Bacteria</taxon>
        <taxon>Pseudomonadati</taxon>
        <taxon>Pseudomonadota</taxon>
        <taxon>Alphaproteobacteria</taxon>
        <taxon>Hyphomicrobiales</taxon>
        <taxon>Methylobacteriaceae</taxon>
        <taxon>Methylobacterium</taxon>
    </lineage>
</organism>
<dbReference type="AlphaFoldDB" id="A0A089NRN6"/>
<dbReference type="STRING" id="693986.MOC_2836"/>
<dbReference type="UniPathway" id="UPA00917"/>
<evidence type="ECO:0000256" key="2">
    <source>
        <dbReference type="ARBA" id="ARBA00019066"/>
    </source>
</evidence>
<keyword evidence="5" id="KW-0808">Transferase</keyword>
<dbReference type="InterPro" id="IPR010123">
    <property type="entry name" value="PHA_synth_III_E"/>
</dbReference>
<dbReference type="EMBL" id="CP003811">
    <property type="protein sequence ID" value="AIQ90591.1"/>
    <property type="molecule type" value="Genomic_DNA"/>
</dbReference>
<evidence type="ECO:0000313" key="6">
    <source>
        <dbReference type="Proteomes" id="UP000029492"/>
    </source>
</evidence>
<dbReference type="GO" id="GO:0016746">
    <property type="term" value="F:acyltransferase activity"/>
    <property type="evidence" value="ECO:0007669"/>
    <property type="project" value="UniProtKB-KW"/>
</dbReference>
<dbReference type="Proteomes" id="UP000029492">
    <property type="component" value="Chromosome"/>
</dbReference>
<dbReference type="RefSeq" id="WP_043757659.1">
    <property type="nucleotide sequence ID" value="NZ_CP003811.1"/>
</dbReference>
<name>A0A089NRN6_9HYPH</name>
<dbReference type="KEGG" id="mor:MOC_2836"/>
<reference evidence="5 6" key="1">
    <citation type="journal article" date="2014" name="PLoS ONE">
        <title>Genome Information of Methylobacterium oryzae, a Plant-Probiotic Methylotroph in the Phyllosphere.</title>
        <authorList>
            <person name="Kwak M.J."/>
            <person name="Jeong H."/>
            <person name="Madhaiyan M."/>
            <person name="Lee Y."/>
            <person name="Sa T.M."/>
            <person name="Oh T.K."/>
            <person name="Kim J.F."/>
        </authorList>
    </citation>
    <scope>NUCLEOTIDE SEQUENCE [LARGE SCALE GENOMIC DNA]</scope>
    <source>
        <strain evidence="5 6">CBMB20</strain>
    </source>
</reference>
<accession>A0A089NRN6</accession>
<sequence>MDQFDAFRAMGEFWTRAGTGFFTQGLGPSAPGFGWPTFPAPDLAGMAAAQSKLTEAWTAANTLSQTLATSLQGGPGAPDPTAGAVLARIFDPQAWLGGSGEFDAALTRMAEGPQLADLWQTERRYAALFTAWATLRRAQSEHQAVMLDAWTRAAGTFAQEANARAERGESFASAREMMTRWIETANAVLLEVQRSDKFLASQRAVLRASTDLRLAQQDVAAFLSELYGQPTRAELDDVHKSLTELRREVRALRRERRQAGKVAQAGGSEVGKEAHG</sequence>
<evidence type="ECO:0000256" key="4">
    <source>
        <dbReference type="SAM" id="MobiDB-lite"/>
    </source>
</evidence>
<keyword evidence="5" id="KW-0012">Acyltransferase</keyword>